<dbReference type="Proteomes" id="UP000799750">
    <property type="component" value="Unassembled WGS sequence"/>
</dbReference>
<dbReference type="PRINTS" id="PR00081">
    <property type="entry name" value="GDHRDH"/>
</dbReference>
<dbReference type="PANTHER" id="PTHR43618:SF18">
    <property type="entry name" value="SHORT CHAIN DEHYDROGENASE_REDUCTASE FAMILY (AFU_ORTHOLOGUE AFUA_5G12480)"/>
    <property type="match status" value="1"/>
</dbReference>
<keyword evidence="2" id="KW-0521">NADP</keyword>
<dbReference type="OrthoDB" id="2898618at2759"/>
<proteinExistence type="inferred from homology"/>
<dbReference type="InterPro" id="IPR052178">
    <property type="entry name" value="Sec_Metab_Biosynth_SDR"/>
</dbReference>
<organism evidence="4 5">
    <name type="scientific">Lophium mytilinum</name>
    <dbReference type="NCBI Taxonomy" id="390894"/>
    <lineage>
        <taxon>Eukaryota</taxon>
        <taxon>Fungi</taxon>
        <taxon>Dikarya</taxon>
        <taxon>Ascomycota</taxon>
        <taxon>Pezizomycotina</taxon>
        <taxon>Dothideomycetes</taxon>
        <taxon>Pleosporomycetidae</taxon>
        <taxon>Mytilinidiales</taxon>
        <taxon>Mytilinidiaceae</taxon>
        <taxon>Lophium</taxon>
    </lineage>
</organism>
<keyword evidence="3" id="KW-0560">Oxidoreductase</keyword>
<name>A0A6A6QAE0_9PEZI</name>
<dbReference type="AlphaFoldDB" id="A0A6A6QAE0"/>
<dbReference type="InterPro" id="IPR036291">
    <property type="entry name" value="NAD(P)-bd_dom_sf"/>
</dbReference>
<dbReference type="Gene3D" id="3.40.50.720">
    <property type="entry name" value="NAD(P)-binding Rossmann-like Domain"/>
    <property type="match status" value="1"/>
</dbReference>
<dbReference type="GO" id="GO:0016491">
    <property type="term" value="F:oxidoreductase activity"/>
    <property type="evidence" value="ECO:0007669"/>
    <property type="project" value="UniProtKB-KW"/>
</dbReference>
<dbReference type="Pfam" id="PF13561">
    <property type="entry name" value="adh_short_C2"/>
    <property type="match status" value="1"/>
</dbReference>
<dbReference type="InterPro" id="IPR020904">
    <property type="entry name" value="Sc_DH/Rdtase_CS"/>
</dbReference>
<evidence type="ECO:0000313" key="4">
    <source>
        <dbReference type="EMBL" id="KAF2489091.1"/>
    </source>
</evidence>
<evidence type="ECO:0000256" key="1">
    <source>
        <dbReference type="ARBA" id="ARBA00006484"/>
    </source>
</evidence>
<accession>A0A6A6QAE0</accession>
<dbReference type="PANTHER" id="PTHR43618">
    <property type="entry name" value="7-ALPHA-HYDROXYSTEROID DEHYDROGENASE"/>
    <property type="match status" value="1"/>
</dbReference>
<evidence type="ECO:0000256" key="2">
    <source>
        <dbReference type="ARBA" id="ARBA00022857"/>
    </source>
</evidence>
<evidence type="ECO:0000313" key="5">
    <source>
        <dbReference type="Proteomes" id="UP000799750"/>
    </source>
</evidence>
<sequence length="286" mass="29943">MASMSSNAGDLFSVNGLIAVVTGGGTGIGLMIAKALEANGATVYIVGRRKEVLEKAAGEAKSGNIIPLVGDVTSKSDLDRIVSIIAEKTGYLNLVVANSGISGPSIHGLARDASVSAFRSFLWESDSDAFTKTFAVNNTAVFYTVIAFLELLDKGNKKANVVQKSQVIATSSIGAFNRVPLAGYAYGSSKAGVVHLMKQFATTLVEYDIRSNVIAPGYYPSQLTEGMLKAKEETGFTKAEVPLQRAGNEDDMAGVILFLASRAGAYINGNVVVTDGGRLSVLPATY</sequence>
<keyword evidence="5" id="KW-1185">Reference proteome</keyword>
<reference evidence="4" key="1">
    <citation type="journal article" date="2020" name="Stud. Mycol.">
        <title>101 Dothideomycetes genomes: a test case for predicting lifestyles and emergence of pathogens.</title>
        <authorList>
            <person name="Haridas S."/>
            <person name="Albert R."/>
            <person name="Binder M."/>
            <person name="Bloem J."/>
            <person name="Labutti K."/>
            <person name="Salamov A."/>
            <person name="Andreopoulos B."/>
            <person name="Baker S."/>
            <person name="Barry K."/>
            <person name="Bills G."/>
            <person name="Bluhm B."/>
            <person name="Cannon C."/>
            <person name="Castanera R."/>
            <person name="Culley D."/>
            <person name="Daum C."/>
            <person name="Ezra D."/>
            <person name="Gonzalez J."/>
            <person name="Henrissat B."/>
            <person name="Kuo A."/>
            <person name="Liang C."/>
            <person name="Lipzen A."/>
            <person name="Lutzoni F."/>
            <person name="Magnuson J."/>
            <person name="Mondo S."/>
            <person name="Nolan M."/>
            <person name="Ohm R."/>
            <person name="Pangilinan J."/>
            <person name="Park H.-J."/>
            <person name="Ramirez L."/>
            <person name="Alfaro M."/>
            <person name="Sun H."/>
            <person name="Tritt A."/>
            <person name="Yoshinaga Y."/>
            <person name="Zwiers L.-H."/>
            <person name="Turgeon B."/>
            <person name="Goodwin S."/>
            <person name="Spatafora J."/>
            <person name="Crous P."/>
            <person name="Grigoriev I."/>
        </authorList>
    </citation>
    <scope>NUCLEOTIDE SEQUENCE</scope>
    <source>
        <strain evidence="4">CBS 269.34</strain>
    </source>
</reference>
<evidence type="ECO:0000256" key="3">
    <source>
        <dbReference type="ARBA" id="ARBA00023002"/>
    </source>
</evidence>
<dbReference type="PROSITE" id="PS00061">
    <property type="entry name" value="ADH_SHORT"/>
    <property type="match status" value="1"/>
</dbReference>
<comment type="similarity">
    <text evidence="1">Belongs to the short-chain dehydrogenases/reductases (SDR) family.</text>
</comment>
<protein>
    <submittedName>
        <fullName evidence="4">Short-chain dehydrogenase/reductase</fullName>
    </submittedName>
</protein>
<gene>
    <name evidence="4" type="ORF">BU16DRAFT_544509</name>
</gene>
<dbReference type="SUPFAM" id="SSF51735">
    <property type="entry name" value="NAD(P)-binding Rossmann-fold domains"/>
    <property type="match status" value="1"/>
</dbReference>
<dbReference type="InterPro" id="IPR002347">
    <property type="entry name" value="SDR_fam"/>
</dbReference>
<dbReference type="EMBL" id="MU004199">
    <property type="protein sequence ID" value="KAF2489091.1"/>
    <property type="molecule type" value="Genomic_DNA"/>
</dbReference>